<keyword evidence="1" id="KW-0472">Membrane</keyword>
<gene>
    <name evidence="2" type="ORF">PLA107_034030</name>
</gene>
<accession>A0AAD0PWU7</accession>
<keyword evidence="2" id="KW-0614">Plasmid</keyword>
<proteinExistence type="predicted"/>
<dbReference type="Proteomes" id="UP000006426">
    <property type="component" value="Plasmid pmppla107"/>
</dbReference>
<sequence>MSKAAERLVFTDTRQIIYWGAGFGIICMILAMFSFTQNLEVGIGAGLALVSGWAFLTAVRHLESGKKPVLELRDEDVIFADGTQVRYADVSRVWAADPFPMLGIGTLNLVLQLHPSANIKQTGRSIRALFFQSWIGSNISLIRKKKMVSLMCPGLKPLGCSMSADEMIDELCARVELANQA</sequence>
<protein>
    <submittedName>
        <fullName evidence="2">Uncharacterized protein</fullName>
    </submittedName>
</protein>
<feature type="transmembrane region" description="Helical" evidence="1">
    <location>
        <begin position="41"/>
        <end position="59"/>
    </location>
</feature>
<reference evidence="2 3" key="1">
    <citation type="journal article" date="2011" name="PLoS Pathog.">
        <title>Dynamic evolution of pathogenicity revealed by sequencing and comparative genomics of 19 Pseudomonas syringae isolates.</title>
        <authorList>
            <person name="Baltrus D.A."/>
            <person name="Nishimura M.T."/>
            <person name="Romanchuk A."/>
            <person name="Chang J.H."/>
            <person name="Mukhtar M.S."/>
            <person name="Cherkis K."/>
            <person name="Roach J."/>
            <person name="Grant S.R."/>
            <person name="Jones C.D."/>
            <person name="Dangl J.L."/>
        </authorList>
    </citation>
    <scope>NUCLEOTIDE SEQUENCE [LARGE SCALE GENOMIC DNA]</scope>
    <source>
        <strain evidence="2 3">M301315</strain>
    </source>
</reference>
<dbReference type="GeneID" id="39474350"/>
<keyword evidence="1" id="KW-1133">Transmembrane helix</keyword>
<evidence type="ECO:0000313" key="3">
    <source>
        <dbReference type="Proteomes" id="UP000006426"/>
    </source>
</evidence>
<keyword evidence="1" id="KW-0812">Transmembrane</keyword>
<dbReference type="AlphaFoldDB" id="A0AAD0PWU7"/>
<evidence type="ECO:0000256" key="1">
    <source>
        <dbReference type="SAM" id="Phobius"/>
    </source>
</evidence>
<dbReference type="RefSeq" id="WP_005742679.1">
    <property type="nucleotide sequence ID" value="NZ_CP031226.1"/>
</dbReference>
<name>A0AAD0PWU7_PSEAV</name>
<feature type="transmembrane region" description="Helical" evidence="1">
    <location>
        <begin position="16"/>
        <end position="35"/>
    </location>
</feature>
<geneLocation type="plasmid" evidence="3">
    <name>pmppla107</name>
</geneLocation>
<organism evidence="2 3">
    <name type="scientific">Pseudomonas amygdali pv. lachrymans str. M301315</name>
    <dbReference type="NCBI Taxonomy" id="629260"/>
    <lineage>
        <taxon>Bacteria</taxon>
        <taxon>Pseudomonadati</taxon>
        <taxon>Pseudomonadota</taxon>
        <taxon>Gammaproteobacteria</taxon>
        <taxon>Pseudomonadales</taxon>
        <taxon>Pseudomonadaceae</taxon>
        <taxon>Pseudomonas</taxon>
        <taxon>Pseudomonas amygdali</taxon>
    </lineage>
</organism>
<dbReference type="EMBL" id="CP031226">
    <property type="protein sequence ID" value="AXH60207.1"/>
    <property type="molecule type" value="Genomic_DNA"/>
</dbReference>
<evidence type="ECO:0000313" key="2">
    <source>
        <dbReference type="EMBL" id="AXH60207.1"/>
    </source>
</evidence>